<evidence type="ECO:0000313" key="3">
    <source>
        <dbReference type="EMBL" id="CAF2129828.1"/>
    </source>
</evidence>
<proteinExistence type="predicted"/>
<dbReference type="CDD" id="cd00882">
    <property type="entry name" value="Ras_like_GTPase"/>
    <property type="match status" value="1"/>
</dbReference>
<evidence type="ECO:0000256" key="1">
    <source>
        <dbReference type="SAM" id="MobiDB-lite"/>
    </source>
</evidence>
<evidence type="ECO:0000313" key="4">
    <source>
        <dbReference type="Proteomes" id="UP000663887"/>
    </source>
</evidence>
<comment type="caution">
    <text evidence="3">The sequence shown here is derived from an EMBL/GenBank/DDBJ whole genome shotgun (WGS) entry which is preliminary data.</text>
</comment>
<dbReference type="Gene3D" id="3.40.50.300">
    <property type="entry name" value="P-loop containing nucleotide triphosphate hydrolases"/>
    <property type="match status" value="1"/>
</dbReference>
<dbReference type="Proteomes" id="UP000663887">
    <property type="component" value="Unassembled WGS sequence"/>
</dbReference>
<feature type="region of interest" description="Disordered" evidence="1">
    <location>
        <begin position="1"/>
        <end position="23"/>
    </location>
</feature>
<accession>A0A816W856</accession>
<feature type="transmembrane region" description="Helical" evidence="2">
    <location>
        <begin position="210"/>
        <end position="227"/>
    </location>
</feature>
<name>A0A816W856_9BILA</name>
<keyword evidence="2" id="KW-1133">Transmembrane helix</keyword>
<feature type="transmembrane region" description="Helical" evidence="2">
    <location>
        <begin position="247"/>
        <end position="269"/>
    </location>
</feature>
<keyword evidence="2" id="KW-0812">Transmembrane</keyword>
<evidence type="ECO:0000256" key="2">
    <source>
        <dbReference type="SAM" id="Phobius"/>
    </source>
</evidence>
<sequence length="583" mass="65971">MSQQMSHWPHATAQLSRDRSDGVDSLFSMPSTTKWKAFDREAALSSDDSDLRGLFNPALFSSSSRLKGRQRQIADLSIDELYRLAFTCSLFPGERSLIKSNNSQQSPATALTNCSSATDSDKLPHNQILHFLLTIEKTFQSESETIAREQFAPNSRAMIKMNQILLNLNYDDDNTDESENSNHDVQVGTELVLLEDVLDQWKNGHIAKSMNAIALALSMLTAMQMAFLKTLKITTNRPTWWWVKLDIAAVACSAFALAGASMLLSYAVITVAAGSTTLAASSASTSLDLYATRRWMNQLQEEYIKILRIWAVSLGIHMEQVRIHQFFLEAEISKIFNSNFGNKTDETIMQNWSKHCLEVLKCIVAYYELRMLLSKDIAVGIIGTGKTGKSKLIQTTFGFDTCPSSNIRTLDFHRYRVSDQFSVIDFPHLTSAINSIRAFFGCNHTLVNGIIVILDALQQGDDNKTERYVIDKIKKIKKQGVEILFCFNHADKLVTQNMLTRELENEGVSEFEEYRRNQSTIRSTTKGYSVVLDSEKSFTDIEDCKLTFFDLESSDNEERKRLFHELTAIGVKSYPDIKNDWLM</sequence>
<dbReference type="SUPFAM" id="SSF52540">
    <property type="entry name" value="P-loop containing nucleoside triphosphate hydrolases"/>
    <property type="match status" value="1"/>
</dbReference>
<organism evidence="3 4">
    <name type="scientific">Rotaria magnacalcarata</name>
    <dbReference type="NCBI Taxonomy" id="392030"/>
    <lineage>
        <taxon>Eukaryota</taxon>
        <taxon>Metazoa</taxon>
        <taxon>Spiralia</taxon>
        <taxon>Gnathifera</taxon>
        <taxon>Rotifera</taxon>
        <taxon>Eurotatoria</taxon>
        <taxon>Bdelloidea</taxon>
        <taxon>Philodinida</taxon>
        <taxon>Philodinidae</taxon>
        <taxon>Rotaria</taxon>
    </lineage>
</organism>
<dbReference type="InterPro" id="IPR027417">
    <property type="entry name" value="P-loop_NTPase"/>
</dbReference>
<keyword evidence="2" id="KW-0472">Membrane</keyword>
<dbReference type="EMBL" id="CAJNRG010011141">
    <property type="protein sequence ID" value="CAF2129828.1"/>
    <property type="molecule type" value="Genomic_DNA"/>
</dbReference>
<dbReference type="AlphaFoldDB" id="A0A816W856"/>
<gene>
    <name evidence="3" type="ORF">XDN619_LOCUS24538</name>
</gene>
<protein>
    <submittedName>
        <fullName evidence="3">Uncharacterized protein</fullName>
    </submittedName>
</protein>
<reference evidence="3" key="1">
    <citation type="submission" date="2021-02" db="EMBL/GenBank/DDBJ databases">
        <authorList>
            <person name="Nowell W R."/>
        </authorList>
    </citation>
    <scope>NUCLEOTIDE SEQUENCE</scope>
</reference>